<dbReference type="InterPro" id="IPR007112">
    <property type="entry name" value="Expansin/allergen_DPBB_dom"/>
</dbReference>
<evidence type="ECO:0000256" key="2">
    <source>
        <dbReference type="SAM" id="SignalP"/>
    </source>
</evidence>
<dbReference type="PANTHER" id="PTHR31692">
    <property type="entry name" value="EXPANSIN-B3"/>
    <property type="match status" value="1"/>
</dbReference>
<dbReference type="RefSeq" id="XP_022952664.1">
    <property type="nucleotide sequence ID" value="XM_023096896.1"/>
</dbReference>
<dbReference type="GO" id="GO:0009506">
    <property type="term" value="C:plasmodesma"/>
    <property type="evidence" value="ECO:0007669"/>
    <property type="project" value="TreeGrafter"/>
</dbReference>
<feature type="signal peptide" evidence="2">
    <location>
        <begin position="1"/>
        <end position="17"/>
    </location>
</feature>
<feature type="domain" description="Expansin-like EG45" evidence="3">
    <location>
        <begin position="39"/>
        <end position="143"/>
    </location>
</feature>
<dbReference type="KEGG" id="cmos:111455290"/>
<dbReference type="Proteomes" id="UP000504609">
    <property type="component" value="Unplaced"/>
</dbReference>
<evidence type="ECO:0000259" key="4">
    <source>
        <dbReference type="PROSITE" id="PS50843"/>
    </source>
</evidence>
<dbReference type="Pfam" id="PF03330">
    <property type="entry name" value="DPBB_1"/>
    <property type="match status" value="1"/>
</dbReference>
<dbReference type="CDD" id="cd22276">
    <property type="entry name" value="DPBB_EXLA_N"/>
    <property type="match status" value="1"/>
</dbReference>
<sequence>MAFYVGLLFFLVSSAAATCDRCVHQSKTAYYYDDTPIQHGACGYGPLAFELSNGYVAGVVPSLYRQGAGCGACFQVRCKNKRFCSTAGTKVVATDQNYDNRYDFVLSKIAYSAMALKNKTKELLNLGTVDVEYKRIPCTYKNKNLMVRVEEWSQKPYYLALKLVYQGGQTEIKGIEIAEVGSDNWESMKRNYGAIWDTNKVLEGALQLKIVVASRYNNENIYWATYDLPDDWKNGEMYDTGVQIDDIVNEKCPPKQCGDLPWK</sequence>
<dbReference type="Pfam" id="PF01357">
    <property type="entry name" value="Expansin_C"/>
    <property type="match status" value="1"/>
</dbReference>
<name>A0A6J1GMD1_CUCMO</name>
<evidence type="ECO:0000313" key="6">
    <source>
        <dbReference type="RefSeq" id="XP_022952664.1"/>
    </source>
</evidence>
<dbReference type="SUPFAM" id="SSF49590">
    <property type="entry name" value="PHL pollen allergen"/>
    <property type="match status" value="1"/>
</dbReference>
<dbReference type="GeneID" id="111455290"/>
<dbReference type="InterPro" id="IPR036908">
    <property type="entry name" value="RlpA-like_sf"/>
</dbReference>
<dbReference type="PANTHER" id="PTHR31692:SF4">
    <property type="entry name" value="EXPANSIN-LIKE A1-RELATED"/>
    <property type="match status" value="1"/>
</dbReference>
<comment type="similarity">
    <text evidence="1">Belongs to the expansin family.</text>
</comment>
<dbReference type="Gene3D" id="2.40.40.10">
    <property type="entry name" value="RlpA-like domain"/>
    <property type="match status" value="1"/>
</dbReference>
<dbReference type="SUPFAM" id="SSF50685">
    <property type="entry name" value="Barwin-like endoglucanases"/>
    <property type="match status" value="1"/>
</dbReference>
<accession>A0A6J1GMD1</accession>
<dbReference type="InterPro" id="IPR007117">
    <property type="entry name" value="Expansin_CBD"/>
</dbReference>
<dbReference type="GO" id="GO:0009505">
    <property type="term" value="C:plant-type cell wall"/>
    <property type="evidence" value="ECO:0007669"/>
    <property type="project" value="TreeGrafter"/>
</dbReference>
<feature type="domain" description="Expansin-like CBD" evidence="4">
    <location>
        <begin position="157"/>
        <end position="240"/>
    </location>
</feature>
<dbReference type="GO" id="GO:0009653">
    <property type="term" value="P:anatomical structure morphogenesis"/>
    <property type="evidence" value="ECO:0007669"/>
    <property type="project" value="UniProtKB-ARBA"/>
</dbReference>
<evidence type="ECO:0000256" key="1">
    <source>
        <dbReference type="RuleBase" id="RU003460"/>
    </source>
</evidence>
<protein>
    <submittedName>
        <fullName evidence="6">Expansin-like A3</fullName>
    </submittedName>
</protein>
<dbReference type="PROSITE" id="PS50843">
    <property type="entry name" value="EXPANSIN_CBD"/>
    <property type="match status" value="1"/>
</dbReference>
<proteinExistence type="inferred from homology"/>
<dbReference type="PRINTS" id="PR01225">
    <property type="entry name" value="EXPANSNFAMLY"/>
</dbReference>
<dbReference type="InterPro" id="IPR036749">
    <property type="entry name" value="Expansin_CBD_sf"/>
</dbReference>
<keyword evidence="5" id="KW-1185">Reference proteome</keyword>
<dbReference type="PROSITE" id="PS50842">
    <property type="entry name" value="EXPANSIN_EG45"/>
    <property type="match status" value="1"/>
</dbReference>
<dbReference type="GO" id="GO:0005576">
    <property type="term" value="C:extracellular region"/>
    <property type="evidence" value="ECO:0007669"/>
    <property type="project" value="InterPro"/>
</dbReference>
<organism evidence="5 6">
    <name type="scientific">Cucurbita moschata</name>
    <name type="common">Winter crookneck squash</name>
    <name type="synonym">Cucurbita pepo var. moschata</name>
    <dbReference type="NCBI Taxonomy" id="3662"/>
    <lineage>
        <taxon>Eukaryota</taxon>
        <taxon>Viridiplantae</taxon>
        <taxon>Streptophyta</taxon>
        <taxon>Embryophyta</taxon>
        <taxon>Tracheophyta</taxon>
        <taxon>Spermatophyta</taxon>
        <taxon>Magnoliopsida</taxon>
        <taxon>eudicotyledons</taxon>
        <taxon>Gunneridae</taxon>
        <taxon>Pentapetalae</taxon>
        <taxon>rosids</taxon>
        <taxon>fabids</taxon>
        <taxon>Cucurbitales</taxon>
        <taxon>Cucurbitaceae</taxon>
        <taxon>Cucurbiteae</taxon>
        <taxon>Cucurbita</taxon>
    </lineage>
</organism>
<evidence type="ECO:0000259" key="3">
    <source>
        <dbReference type="PROSITE" id="PS50842"/>
    </source>
</evidence>
<evidence type="ECO:0000313" key="5">
    <source>
        <dbReference type="Proteomes" id="UP000504609"/>
    </source>
</evidence>
<dbReference type="AlphaFoldDB" id="A0A6J1GMD1"/>
<keyword evidence="2" id="KW-0732">Signal</keyword>
<reference evidence="6" key="1">
    <citation type="submission" date="2025-08" db="UniProtKB">
        <authorList>
            <consortium name="RefSeq"/>
        </authorList>
    </citation>
    <scope>IDENTIFICATION</scope>
    <source>
        <tissue evidence="6">Young leaves</tissue>
    </source>
</reference>
<dbReference type="InterPro" id="IPR009009">
    <property type="entry name" value="RlpA-like_DPBB"/>
</dbReference>
<feature type="chain" id="PRO_5026934675" evidence="2">
    <location>
        <begin position="18"/>
        <end position="263"/>
    </location>
</feature>
<gene>
    <name evidence="6" type="primary">LOC111455290</name>
</gene>
<dbReference type="Gene3D" id="2.60.40.760">
    <property type="entry name" value="Expansin, cellulose-binding-like domain"/>
    <property type="match status" value="1"/>
</dbReference>
<dbReference type="InterPro" id="IPR007118">
    <property type="entry name" value="Expan_Lol_pI"/>
</dbReference>